<dbReference type="Gene3D" id="3.50.50.60">
    <property type="entry name" value="FAD/NAD(P)-binding domain"/>
    <property type="match status" value="1"/>
</dbReference>
<dbReference type="Pfam" id="PF05199">
    <property type="entry name" value="GMC_oxred_C"/>
    <property type="match status" value="1"/>
</dbReference>
<feature type="binding site" evidence="5">
    <location>
        <position position="220"/>
    </location>
    <ligand>
        <name>FAD</name>
        <dbReference type="ChEBI" id="CHEBI:57692"/>
    </ligand>
</feature>
<name>A0A438AHI4_9RHOB</name>
<dbReference type="PANTHER" id="PTHR11552">
    <property type="entry name" value="GLUCOSE-METHANOL-CHOLINE GMC OXIDOREDUCTASE"/>
    <property type="match status" value="1"/>
</dbReference>
<comment type="caution">
    <text evidence="9">The sequence shown here is derived from an EMBL/GenBank/DDBJ whole genome shotgun (WGS) entry which is preliminary data.</text>
</comment>
<dbReference type="GO" id="GO:0050660">
    <property type="term" value="F:flavin adenine dinucleotide binding"/>
    <property type="evidence" value="ECO:0007669"/>
    <property type="project" value="InterPro"/>
</dbReference>
<feature type="binding site" evidence="5">
    <location>
        <begin position="93"/>
        <end position="96"/>
    </location>
    <ligand>
        <name>FAD</name>
        <dbReference type="ChEBI" id="CHEBI:57692"/>
    </ligand>
</feature>
<reference evidence="9 10" key="1">
    <citation type="submission" date="2018-11" db="EMBL/GenBank/DDBJ databases">
        <title>Mesobaculum littorinae gen. nov., sp. nov., isolated from Littorina scabra that represents a novel genus of the order Rhodobacteraceae.</title>
        <authorList>
            <person name="Li F."/>
        </authorList>
    </citation>
    <scope>NUCLEOTIDE SEQUENCE [LARGE SCALE GENOMIC DNA]</scope>
    <source>
        <strain evidence="9 10">M0103</strain>
    </source>
</reference>
<protein>
    <submittedName>
        <fullName evidence="9">Choline dehydrogenase</fullName>
    </submittedName>
</protein>
<dbReference type="InterPro" id="IPR000172">
    <property type="entry name" value="GMC_OxRdtase_N"/>
</dbReference>
<feature type="domain" description="Glucose-methanol-choline oxidoreductase N-terminal" evidence="8">
    <location>
        <begin position="255"/>
        <end position="269"/>
    </location>
</feature>
<dbReference type="SUPFAM" id="SSF54373">
    <property type="entry name" value="FAD-linked reductases, C-terminal domain"/>
    <property type="match status" value="1"/>
</dbReference>
<dbReference type="RefSeq" id="WP_127906794.1">
    <property type="nucleotide sequence ID" value="NZ_RQXX01000003.1"/>
</dbReference>
<dbReference type="InterPro" id="IPR036188">
    <property type="entry name" value="FAD/NAD-bd_sf"/>
</dbReference>
<evidence type="ECO:0000259" key="7">
    <source>
        <dbReference type="PROSITE" id="PS00623"/>
    </source>
</evidence>
<dbReference type="GO" id="GO:0016614">
    <property type="term" value="F:oxidoreductase activity, acting on CH-OH group of donors"/>
    <property type="evidence" value="ECO:0007669"/>
    <property type="project" value="InterPro"/>
</dbReference>
<organism evidence="9 10">
    <name type="scientific">Mesobaculum littorinae</name>
    <dbReference type="NCBI Taxonomy" id="2486419"/>
    <lineage>
        <taxon>Bacteria</taxon>
        <taxon>Pseudomonadati</taxon>
        <taxon>Pseudomonadota</taxon>
        <taxon>Alphaproteobacteria</taxon>
        <taxon>Rhodobacterales</taxon>
        <taxon>Roseobacteraceae</taxon>
        <taxon>Mesobaculum</taxon>
    </lineage>
</organism>
<dbReference type="AlphaFoldDB" id="A0A438AHI4"/>
<comment type="cofactor">
    <cofactor evidence="1 5">
        <name>FAD</name>
        <dbReference type="ChEBI" id="CHEBI:57692"/>
    </cofactor>
</comment>
<evidence type="ECO:0000313" key="9">
    <source>
        <dbReference type="EMBL" id="RVV98128.1"/>
    </source>
</evidence>
<keyword evidence="3 6" id="KW-0285">Flavoprotein</keyword>
<feature type="domain" description="Glucose-methanol-choline oxidoreductase N-terminal" evidence="7">
    <location>
        <begin position="83"/>
        <end position="106"/>
    </location>
</feature>
<keyword evidence="10" id="KW-1185">Reference proteome</keyword>
<dbReference type="OrthoDB" id="9785276at2"/>
<dbReference type="PANTHER" id="PTHR11552:SF147">
    <property type="entry name" value="CHOLINE DEHYDROGENASE, MITOCHONDRIAL"/>
    <property type="match status" value="1"/>
</dbReference>
<evidence type="ECO:0000256" key="5">
    <source>
        <dbReference type="PIRSR" id="PIRSR000137-2"/>
    </source>
</evidence>
<comment type="similarity">
    <text evidence="2 6">Belongs to the GMC oxidoreductase family.</text>
</comment>
<dbReference type="PROSITE" id="PS00623">
    <property type="entry name" value="GMC_OXRED_1"/>
    <property type="match status" value="1"/>
</dbReference>
<accession>A0A438AHI4</accession>
<dbReference type="Proteomes" id="UP000285908">
    <property type="component" value="Unassembled WGS sequence"/>
</dbReference>
<proteinExistence type="inferred from homology"/>
<dbReference type="InterPro" id="IPR007867">
    <property type="entry name" value="GMC_OxRtase_C"/>
</dbReference>
<dbReference type="SUPFAM" id="SSF51905">
    <property type="entry name" value="FAD/NAD(P)-binding domain"/>
    <property type="match status" value="1"/>
</dbReference>
<gene>
    <name evidence="9" type="ORF">EKE94_11800</name>
</gene>
<keyword evidence="4 5" id="KW-0274">FAD</keyword>
<dbReference type="Pfam" id="PF00732">
    <property type="entry name" value="GMC_oxred_N"/>
    <property type="match status" value="1"/>
</dbReference>
<sequence length="538" mass="57475">MASESYDYIIAGGGTAGCILANRLTADPAIRVLMVEAGGSGRHLYSEIPLFIPYVIGNPRFDWMLKTEPEPNLGGRVVPLPRGKMLGGSTGINGMVYVRGHRWDYDNWAALGNTGWGWSDVLPYFMRSETWDGEAMQGRGGTGEWRIGDPGMRWPALDAYRGAATQVGIPETPDYNSGDNTGVAYFQANIHGGRRQSTAKAFLHKIAKRPNLTVVTGATVDQITLDGHRATGLLWHKDGEPHHATAKAEVLCCAGAYASPALLERSGIGDPERLRSIGITPLHALPGVGRNLQDHWQVRVQTRLSNTVTLNGRAGSLLGKALMGLDYVTRRKGPLSAQPALLAAFTKVMEDAVAPDVQIHVSAASYDRVGGPMHPYPGITSAVCILRPTSRGHAHARSSDPEAPPEILHNYLDTDYDRQIAVKCVELVRRITGAPAMAHLSPQEVAPGAEVQGHDALLDYARRSIATTFHPVGTCAMGTGTDAVVAPDLRVHGIGGLRVVDASVMPVIPSGNTAAPTVMIAEKAADMIRAAQRDTVAA</sequence>
<evidence type="ECO:0000256" key="6">
    <source>
        <dbReference type="RuleBase" id="RU003968"/>
    </source>
</evidence>
<dbReference type="PROSITE" id="PS00624">
    <property type="entry name" value="GMC_OXRED_2"/>
    <property type="match status" value="1"/>
</dbReference>
<evidence type="ECO:0000256" key="1">
    <source>
        <dbReference type="ARBA" id="ARBA00001974"/>
    </source>
</evidence>
<dbReference type="Gene3D" id="3.30.560.10">
    <property type="entry name" value="Glucose Oxidase, domain 3"/>
    <property type="match status" value="1"/>
</dbReference>
<dbReference type="InterPro" id="IPR012132">
    <property type="entry name" value="GMC_OxRdtase"/>
</dbReference>
<evidence type="ECO:0000256" key="3">
    <source>
        <dbReference type="ARBA" id="ARBA00022630"/>
    </source>
</evidence>
<evidence type="ECO:0000256" key="2">
    <source>
        <dbReference type="ARBA" id="ARBA00010790"/>
    </source>
</evidence>
<dbReference type="EMBL" id="RQXX01000003">
    <property type="protein sequence ID" value="RVV98128.1"/>
    <property type="molecule type" value="Genomic_DNA"/>
</dbReference>
<dbReference type="PIRSF" id="PIRSF000137">
    <property type="entry name" value="Alcohol_oxidase"/>
    <property type="match status" value="1"/>
</dbReference>
<evidence type="ECO:0000313" key="10">
    <source>
        <dbReference type="Proteomes" id="UP000285908"/>
    </source>
</evidence>
<evidence type="ECO:0000256" key="4">
    <source>
        <dbReference type="ARBA" id="ARBA00022827"/>
    </source>
</evidence>
<evidence type="ECO:0000259" key="8">
    <source>
        <dbReference type="PROSITE" id="PS00624"/>
    </source>
</evidence>